<dbReference type="InterPro" id="IPR001063">
    <property type="entry name" value="Ribosomal_uL22"/>
</dbReference>
<dbReference type="NCBIfam" id="TIGR01044">
    <property type="entry name" value="rplV_bact"/>
    <property type="match status" value="1"/>
</dbReference>
<keyword evidence="5 10" id="KW-0694">RNA-binding</keyword>
<keyword evidence="4 10" id="KW-0699">rRNA-binding</keyword>
<dbReference type="PANTHER" id="PTHR13501:SF8">
    <property type="entry name" value="LARGE RIBOSOMAL SUBUNIT PROTEIN UL22M"/>
    <property type="match status" value="1"/>
</dbReference>
<evidence type="ECO:0000313" key="15">
    <source>
        <dbReference type="EMBL" id="NNG35190.1"/>
    </source>
</evidence>
<evidence type="ECO:0000313" key="16">
    <source>
        <dbReference type="Proteomes" id="UP000562984"/>
    </source>
</evidence>
<evidence type="ECO:0000256" key="6">
    <source>
        <dbReference type="ARBA" id="ARBA00022980"/>
    </source>
</evidence>
<dbReference type="PROSITE" id="PS00464">
    <property type="entry name" value="RIBOSOMAL_L22"/>
    <property type="match status" value="1"/>
</dbReference>
<name>A0A849A9M8_9ACTN</name>
<dbReference type="Proteomes" id="UP000562984">
    <property type="component" value="Unassembled WGS sequence"/>
</dbReference>
<evidence type="ECO:0000256" key="5">
    <source>
        <dbReference type="ARBA" id="ARBA00022884"/>
    </source>
</evidence>
<dbReference type="InterPro" id="IPR047867">
    <property type="entry name" value="Ribosomal_uL22_bac/org-type"/>
</dbReference>
<protein>
    <recommendedName>
        <fullName evidence="9 10">Large ribosomal subunit protein uL22</fullName>
    </recommendedName>
</protein>
<dbReference type="GO" id="GO:0003735">
    <property type="term" value="F:structural constituent of ribosome"/>
    <property type="evidence" value="ECO:0007669"/>
    <property type="project" value="InterPro"/>
</dbReference>
<evidence type="ECO:0000256" key="1">
    <source>
        <dbReference type="ARBA" id="ARBA00003478"/>
    </source>
</evidence>
<dbReference type="Gene3D" id="3.90.470.10">
    <property type="entry name" value="Ribosomal protein L22/L17"/>
    <property type="match status" value="1"/>
</dbReference>
<comment type="function">
    <text evidence="8">This protein binds specifically to 23S rRNA; its binding is stimulated by other ribosomal proteins, e.g. L4, L17, and L20. It is important during the early stages of 50S assembly. It makes multiple contacts with different domains of the 23S rRNA in the assembled 50S subunit and ribosome.</text>
</comment>
<evidence type="ECO:0000256" key="3">
    <source>
        <dbReference type="ARBA" id="ARBA00011838"/>
    </source>
</evidence>
<dbReference type="Pfam" id="PF00237">
    <property type="entry name" value="Ribosomal_L22"/>
    <property type="match status" value="1"/>
</dbReference>
<dbReference type="InterPro" id="IPR005727">
    <property type="entry name" value="Ribosomal_uL22_bac/chlpt-type"/>
</dbReference>
<keyword evidence="16" id="KW-1185">Reference proteome</keyword>
<comment type="subunit">
    <text evidence="3 10 12">Part of the 50S ribosomal subunit.</text>
</comment>
<dbReference type="HAMAP" id="MF_01331_B">
    <property type="entry name" value="Ribosomal_uL22_B"/>
    <property type="match status" value="1"/>
</dbReference>
<evidence type="ECO:0000256" key="8">
    <source>
        <dbReference type="ARBA" id="ARBA00025084"/>
    </source>
</evidence>
<dbReference type="InterPro" id="IPR018260">
    <property type="entry name" value="Ribosomal_uL22_CS"/>
</dbReference>
<dbReference type="RefSeq" id="WP_171198800.1">
    <property type="nucleotide sequence ID" value="NZ_JABEND010000002.1"/>
</dbReference>
<reference evidence="15 16" key="1">
    <citation type="submission" date="2020-05" db="EMBL/GenBank/DDBJ databases">
        <title>Nakamurella sp. DB0629 isolated from air conditioner.</title>
        <authorList>
            <person name="Kim D.H."/>
            <person name="Kim D.-U."/>
        </authorList>
    </citation>
    <scope>NUCLEOTIDE SEQUENCE [LARGE SCALE GENOMIC DNA]</scope>
    <source>
        <strain evidence="15 16">DB0629</strain>
    </source>
</reference>
<evidence type="ECO:0000256" key="7">
    <source>
        <dbReference type="ARBA" id="ARBA00023274"/>
    </source>
</evidence>
<comment type="caution">
    <text evidence="15">The sequence shown here is derived from an EMBL/GenBank/DDBJ whole genome shotgun (WGS) entry which is preliminary data.</text>
</comment>
<evidence type="ECO:0000256" key="9">
    <source>
        <dbReference type="ARBA" id="ARBA00035207"/>
    </source>
</evidence>
<feature type="compositionally biased region" description="Low complexity" evidence="14">
    <location>
        <begin position="142"/>
        <end position="153"/>
    </location>
</feature>
<proteinExistence type="inferred from homology"/>
<dbReference type="GO" id="GO:0019843">
    <property type="term" value="F:rRNA binding"/>
    <property type="evidence" value="ECO:0007669"/>
    <property type="project" value="UniProtKB-UniRule"/>
</dbReference>
<evidence type="ECO:0000256" key="14">
    <source>
        <dbReference type="SAM" id="MobiDB-lite"/>
    </source>
</evidence>
<evidence type="ECO:0000256" key="12">
    <source>
        <dbReference type="RuleBase" id="RU004006"/>
    </source>
</evidence>
<sequence>MPEKAEAAAEQLPRARAQARYVRMTPMKVRRVADLVRGRSAADALAILKFQPQAAAEPVAKLVASAAANAENNHGMDRESLVIDKVFVDEGPTLKRFQPRAQGRAFRIRKRTCHITVELAEDQRAAAKQAVNATKSSRGRRAAGSSSAKGRTR</sequence>
<organism evidence="15 16">
    <name type="scientific">Nakamurella aerolata</name>
    <dbReference type="NCBI Taxonomy" id="1656892"/>
    <lineage>
        <taxon>Bacteria</taxon>
        <taxon>Bacillati</taxon>
        <taxon>Actinomycetota</taxon>
        <taxon>Actinomycetes</taxon>
        <taxon>Nakamurellales</taxon>
        <taxon>Nakamurellaceae</taxon>
        <taxon>Nakamurella</taxon>
    </lineage>
</organism>
<dbReference type="GO" id="GO:0006412">
    <property type="term" value="P:translation"/>
    <property type="evidence" value="ECO:0007669"/>
    <property type="project" value="UniProtKB-UniRule"/>
</dbReference>
<dbReference type="GO" id="GO:0022625">
    <property type="term" value="C:cytosolic large ribosomal subunit"/>
    <property type="evidence" value="ECO:0007669"/>
    <property type="project" value="TreeGrafter"/>
</dbReference>
<keyword evidence="7 10" id="KW-0687">Ribonucleoprotein</keyword>
<evidence type="ECO:0000256" key="2">
    <source>
        <dbReference type="ARBA" id="ARBA00009451"/>
    </source>
</evidence>
<dbReference type="InterPro" id="IPR036394">
    <property type="entry name" value="Ribosomal_uL22_sf"/>
</dbReference>
<evidence type="ECO:0000256" key="4">
    <source>
        <dbReference type="ARBA" id="ARBA00022730"/>
    </source>
</evidence>
<accession>A0A849A9M8</accession>
<comment type="function">
    <text evidence="10 13">This protein binds specifically to 23S rRNA; its binding is stimulated by other ribosomal proteins, e.g., L4, L17, and L20. It is important during the early stages of 50S assembly. It makes multiple contacts with different domains of the 23S rRNA in the assembled 50S subunit and ribosome.</text>
</comment>
<dbReference type="PANTHER" id="PTHR13501">
    <property type="entry name" value="CHLOROPLAST 50S RIBOSOMAL PROTEIN L22-RELATED"/>
    <property type="match status" value="1"/>
</dbReference>
<comment type="similarity">
    <text evidence="2 10 11">Belongs to the universal ribosomal protein uL22 family.</text>
</comment>
<dbReference type="AlphaFoldDB" id="A0A849A9M8"/>
<comment type="function">
    <text evidence="1 10">The globular domain of the protein is located near the polypeptide exit tunnel on the outside of the subunit, while an extended beta-hairpin is found that lines the wall of the exit tunnel in the center of the 70S ribosome.</text>
</comment>
<dbReference type="SUPFAM" id="SSF54843">
    <property type="entry name" value="Ribosomal protein L22"/>
    <property type="match status" value="1"/>
</dbReference>
<gene>
    <name evidence="10 15" type="primary">rplV</name>
    <name evidence="15" type="ORF">HKD39_05580</name>
</gene>
<evidence type="ECO:0000256" key="11">
    <source>
        <dbReference type="RuleBase" id="RU004005"/>
    </source>
</evidence>
<dbReference type="EMBL" id="JABEND010000002">
    <property type="protein sequence ID" value="NNG35190.1"/>
    <property type="molecule type" value="Genomic_DNA"/>
</dbReference>
<evidence type="ECO:0000256" key="13">
    <source>
        <dbReference type="RuleBase" id="RU004008"/>
    </source>
</evidence>
<keyword evidence="6 10" id="KW-0689">Ribosomal protein</keyword>
<evidence type="ECO:0000256" key="10">
    <source>
        <dbReference type="HAMAP-Rule" id="MF_01331"/>
    </source>
</evidence>
<dbReference type="CDD" id="cd00336">
    <property type="entry name" value="Ribosomal_L22"/>
    <property type="match status" value="1"/>
</dbReference>
<feature type="region of interest" description="Disordered" evidence="14">
    <location>
        <begin position="124"/>
        <end position="153"/>
    </location>
</feature>